<dbReference type="Pfam" id="PF01381">
    <property type="entry name" value="HTH_3"/>
    <property type="match status" value="1"/>
</dbReference>
<dbReference type="Proteomes" id="UP000550729">
    <property type="component" value="Unassembled WGS sequence"/>
</dbReference>
<dbReference type="InterPro" id="IPR001387">
    <property type="entry name" value="Cro/C1-type_HTH"/>
</dbReference>
<dbReference type="RefSeq" id="WP_170194986.1">
    <property type="nucleotide sequence ID" value="NZ_JABBNB010000014.1"/>
</dbReference>
<dbReference type="PANTHER" id="PTHR46797:SF1">
    <property type="entry name" value="METHYLPHOSPHONATE SYNTHASE"/>
    <property type="match status" value="1"/>
</dbReference>
<dbReference type="InterPro" id="IPR050807">
    <property type="entry name" value="TransReg_Diox_bact_type"/>
</dbReference>
<keyword evidence="4" id="KW-1185">Reference proteome</keyword>
<feature type="domain" description="HTH cro/C1-type" evidence="2">
    <location>
        <begin position="19"/>
        <end position="73"/>
    </location>
</feature>
<dbReference type="GO" id="GO:0003677">
    <property type="term" value="F:DNA binding"/>
    <property type="evidence" value="ECO:0007669"/>
    <property type="project" value="UniProtKB-KW"/>
</dbReference>
<protein>
    <submittedName>
        <fullName evidence="3">Helix-turn-helix domain-containing protein</fullName>
    </submittedName>
</protein>
<dbReference type="CDD" id="cd00093">
    <property type="entry name" value="HTH_XRE"/>
    <property type="match status" value="1"/>
</dbReference>
<dbReference type="AlphaFoldDB" id="A0A848L1T5"/>
<dbReference type="InterPro" id="IPR010982">
    <property type="entry name" value="Lambda_DNA-bd_dom_sf"/>
</dbReference>
<comment type="caution">
    <text evidence="3">The sequence shown here is derived from an EMBL/GenBank/DDBJ whole genome shotgun (WGS) entry which is preliminary data.</text>
</comment>
<reference evidence="3 4" key="1">
    <citation type="submission" date="2020-04" db="EMBL/GenBank/DDBJ databases">
        <title>Gordonia sp. nov. TBRC 11910.</title>
        <authorList>
            <person name="Suriyachadkun C."/>
        </authorList>
    </citation>
    <scope>NUCLEOTIDE SEQUENCE [LARGE SCALE GENOMIC DNA]</scope>
    <source>
        <strain evidence="3 4">TBRC 11910</strain>
    </source>
</reference>
<dbReference type="GO" id="GO:0005829">
    <property type="term" value="C:cytosol"/>
    <property type="evidence" value="ECO:0007669"/>
    <property type="project" value="TreeGrafter"/>
</dbReference>
<sequence>MPDDEQSTGGAAIAVGQRIRDARKAQRMTIEELADASGLTKSFVSKVERGRSTASVAALLRISGALGIPLSSLFETAATRSIVRARDYPAISFGGYDINEFLLTPQSEQRVQVLLSQISPGGGSGREPYPLPGEVEFAFVVSGQLDVAFSDGVVTLDAGDAMTFDPASPHAFQVAATSPETTVLWMICPALPHRSAHRKP</sequence>
<proteinExistence type="predicted"/>
<dbReference type="SUPFAM" id="SSF51182">
    <property type="entry name" value="RmlC-like cupins"/>
    <property type="match status" value="1"/>
</dbReference>
<organism evidence="3 4">
    <name type="scientific">Gordonia asplenii</name>
    <dbReference type="NCBI Taxonomy" id="2725283"/>
    <lineage>
        <taxon>Bacteria</taxon>
        <taxon>Bacillati</taxon>
        <taxon>Actinomycetota</taxon>
        <taxon>Actinomycetes</taxon>
        <taxon>Mycobacteriales</taxon>
        <taxon>Gordoniaceae</taxon>
        <taxon>Gordonia</taxon>
    </lineage>
</organism>
<dbReference type="Gene3D" id="2.60.120.10">
    <property type="entry name" value="Jelly Rolls"/>
    <property type="match status" value="1"/>
</dbReference>
<dbReference type="InterPro" id="IPR013096">
    <property type="entry name" value="Cupin_2"/>
</dbReference>
<gene>
    <name evidence="3" type="ORF">HH308_14795</name>
</gene>
<dbReference type="SMART" id="SM00530">
    <property type="entry name" value="HTH_XRE"/>
    <property type="match status" value="1"/>
</dbReference>
<name>A0A848L1T5_9ACTN</name>
<evidence type="ECO:0000313" key="3">
    <source>
        <dbReference type="EMBL" id="NMO02481.1"/>
    </source>
</evidence>
<dbReference type="CDD" id="cd02209">
    <property type="entry name" value="cupin_XRE_C"/>
    <property type="match status" value="1"/>
</dbReference>
<dbReference type="Gene3D" id="1.10.260.40">
    <property type="entry name" value="lambda repressor-like DNA-binding domains"/>
    <property type="match status" value="1"/>
</dbReference>
<evidence type="ECO:0000313" key="4">
    <source>
        <dbReference type="Proteomes" id="UP000550729"/>
    </source>
</evidence>
<dbReference type="EMBL" id="JABBNB010000014">
    <property type="protein sequence ID" value="NMO02481.1"/>
    <property type="molecule type" value="Genomic_DNA"/>
</dbReference>
<dbReference type="InterPro" id="IPR014710">
    <property type="entry name" value="RmlC-like_jellyroll"/>
</dbReference>
<dbReference type="GO" id="GO:0003700">
    <property type="term" value="F:DNA-binding transcription factor activity"/>
    <property type="evidence" value="ECO:0007669"/>
    <property type="project" value="TreeGrafter"/>
</dbReference>
<evidence type="ECO:0000259" key="2">
    <source>
        <dbReference type="PROSITE" id="PS50943"/>
    </source>
</evidence>
<accession>A0A848L1T5</accession>
<dbReference type="SUPFAM" id="SSF47413">
    <property type="entry name" value="lambda repressor-like DNA-binding domains"/>
    <property type="match status" value="1"/>
</dbReference>
<dbReference type="InterPro" id="IPR011051">
    <property type="entry name" value="RmlC_Cupin_sf"/>
</dbReference>
<dbReference type="PROSITE" id="PS50943">
    <property type="entry name" value="HTH_CROC1"/>
    <property type="match status" value="1"/>
</dbReference>
<evidence type="ECO:0000256" key="1">
    <source>
        <dbReference type="ARBA" id="ARBA00023125"/>
    </source>
</evidence>
<dbReference type="PANTHER" id="PTHR46797">
    <property type="entry name" value="HTH-TYPE TRANSCRIPTIONAL REGULATOR"/>
    <property type="match status" value="1"/>
</dbReference>
<dbReference type="Pfam" id="PF07883">
    <property type="entry name" value="Cupin_2"/>
    <property type="match status" value="1"/>
</dbReference>
<keyword evidence="1" id="KW-0238">DNA-binding</keyword>